<evidence type="ECO:0000313" key="2">
    <source>
        <dbReference type="Proteomes" id="UP000295304"/>
    </source>
</evidence>
<name>A0A4V2UMY7_9PROT</name>
<organism evidence="1 2">
    <name type="scientific">Varunaivibrio sulfuroxidans</name>
    <dbReference type="NCBI Taxonomy" id="1773489"/>
    <lineage>
        <taxon>Bacteria</taxon>
        <taxon>Pseudomonadati</taxon>
        <taxon>Pseudomonadota</taxon>
        <taxon>Alphaproteobacteria</taxon>
        <taxon>Rhodospirillales</taxon>
        <taxon>Magnetovibrionaceae</taxon>
        <taxon>Varunaivibrio</taxon>
    </lineage>
</organism>
<protein>
    <submittedName>
        <fullName evidence="1">Uncharacterized protein</fullName>
    </submittedName>
</protein>
<dbReference type="AlphaFoldDB" id="A0A4V2UMY7"/>
<dbReference type="EMBL" id="SLZW01000014">
    <property type="protein sequence ID" value="TCS59951.1"/>
    <property type="molecule type" value="Genomic_DNA"/>
</dbReference>
<reference evidence="1 2" key="1">
    <citation type="submission" date="2019-03" db="EMBL/GenBank/DDBJ databases">
        <title>Genomic Encyclopedia of Type Strains, Phase IV (KMG-IV): sequencing the most valuable type-strain genomes for metagenomic binning, comparative biology and taxonomic classification.</title>
        <authorList>
            <person name="Goeker M."/>
        </authorList>
    </citation>
    <scope>NUCLEOTIDE SEQUENCE [LARGE SCALE GENOMIC DNA]</scope>
    <source>
        <strain evidence="1 2">DSM 101688</strain>
    </source>
</reference>
<comment type="caution">
    <text evidence="1">The sequence shown here is derived from an EMBL/GenBank/DDBJ whole genome shotgun (WGS) entry which is preliminary data.</text>
</comment>
<dbReference type="Proteomes" id="UP000295304">
    <property type="component" value="Unassembled WGS sequence"/>
</dbReference>
<sequence length="40" mass="4707">MEIKHGWIRPVVFSDRARAIAAMEATTDEYRRTTGPRFNR</sequence>
<gene>
    <name evidence="1" type="ORF">EDD55_1142</name>
</gene>
<keyword evidence="2" id="KW-1185">Reference proteome</keyword>
<proteinExistence type="predicted"/>
<evidence type="ECO:0000313" key="1">
    <source>
        <dbReference type="EMBL" id="TCS59951.1"/>
    </source>
</evidence>
<accession>A0A4V2UMY7</accession>